<dbReference type="Proteomes" id="UP000191418">
    <property type="component" value="Unassembled WGS sequence"/>
</dbReference>
<dbReference type="NCBIfam" id="TIGR01987">
    <property type="entry name" value="HI0074"/>
    <property type="match status" value="1"/>
</dbReference>
<keyword evidence="1" id="KW-0808">Transferase</keyword>
<dbReference type="EMBL" id="MTSM01000001">
    <property type="protein sequence ID" value="OPX56874.1"/>
    <property type="molecule type" value="Genomic_DNA"/>
</dbReference>
<sequence>MTDEDIRWHQRFRQFSNAFSLLEQAITIQHPSVVERAGIIQFFEMAFELSWKLLKDYQQSEGFEVNSPRSAIKQAFQNELLESGHLWIQALEDRNLTTHTYNEATAVLVEQKIREDYYPLLVSLRDKFKAMIEP</sequence>
<dbReference type="InterPro" id="IPR010235">
    <property type="entry name" value="HepT"/>
</dbReference>
<dbReference type="STRING" id="64969.SAMN02745127_00936"/>
<name>A0A1T4MVI5_9GAMM</name>
<keyword evidence="2" id="KW-1185">Reference proteome</keyword>
<organism evidence="1 2">
    <name type="scientific">Oceanospirillum multiglobuliferum</name>
    <dbReference type="NCBI Taxonomy" id="64969"/>
    <lineage>
        <taxon>Bacteria</taxon>
        <taxon>Pseudomonadati</taxon>
        <taxon>Pseudomonadota</taxon>
        <taxon>Gammaproteobacteria</taxon>
        <taxon>Oceanospirillales</taxon>
        <taxon>Oceanospirillaceae</taxon>
        <taxon>Oceanospirillum</taxon>
    </lineage>
</organism>
<dbReference type="SUPFAM" id="SSF81593">
    <property type="entry name" value="Nucleotidyltransferase substrate binding subunit/domain"/>
    <property type="match status" value="1"/>
</dbReference>
<evidence type="ECO:0000313" key="2">
    <source>
        <dbReference type="Proteomes" id="UP000191418"/>
    </source>
</evidence>
<proteinExistence type="predicted"/>
<dbReference type="Gene3D" id="1.20.120.330">
    <property type="entry name" value="Nucleotidyltransferases domain 2"/>
    <property type="match status" value="1"/>
</dbReference>
<dbReference type="AlphaFoldDB" id="A0A1T4MVI5"/>
<dbReference type="Pfam" id="PF08780">
    <property type="entry name" value="NTase_sub_bind"/>
    <property type="match status" value="1"/>
</dbReference>
<dbReference type="RefSeq" id="WP_078744535.1">
    <property type="nucleotide sequence ID" value="NZ_FUXG01000004.1"/>
</dbReference>
<comment type="caution">
    <text evidence="1">The sequence shown here is derived from an EMBL/GenBank/DDBJ whole genome shotgun (WGS) entry which is preliminary data.</text>
</comment>
<reference evidence="1 2" key="1">
    <citation type="submission" date="2017-01" db="EMBL/GenBank/DDBJ databases">
        <title>Genome Sequencing of a Marine Spirillum, Oceanospirillum multiglobuliferum ATCC 33336, from Japan.</title>
        <authorList>
            <person name="Carney J.G."/>
            <person name="Trachtenberg A.M."/>
            <person name="Rheaume B.A."/>
            <person name="Linnane J.D."/>
            <person name="Pitts N.L."/>
            <person name="Mykles D.L."/>
            <person name="Maclea K.S."/>
        </authorList>
    </citation>
    <scope>NUCLEOTIDE SEQUENCE [LARGE SCALE GENOMIC DNA]</scope>
    <source>
        <strain evidence="1 2">ATCC 33336</strain>
    </source>
</reference>
<protein>
    <submittedName>
        <fullName evidence="1">Nucleotidyltransferase</fullName>
    </submittedName>
</protein>
<dbReference type="OrthoDB" id="9810452at2"/>
<gene>
    <name evidence="1" type="ORF">BTE48_00100</name>
</gene>
<dbReference type="GO" id="GO:0016740">
    <property type="term" value="F:transferase activity"/>
    <property type="evidence" value="ECO:0007669"/>
    <property type="project" value="UniProtKB-KW"/>
</dbReference>
<evidence type="ECO:0000313" key="1">
    <source>
        <dbReference type="EMBL" id="OPX56874.1"/>
    </source>
</evidence>
<accession>A0A1T4MVI5</accession>